<dbReference type="AlphaFoldDB" id="X1BTB5"/>
<comment type="caution">
    <text evidence="1">The sequence shown here is derived from an EMBL/GenBank/DDBJ whole genome shotgun (WGS) entry which is preliminary data.</text>
</comment>
<dbReference type="EMBL" id="BART01012712">
    <property type="protein sequence ID" value="GAG84392.1"/>
    <property type="molecule type" value="Genomic_DNA"/>
</dbReference>
<evidence type="ECO:0000313" key="1">
    <source>
        <dbReference type="EMBL" id="GAG84392.1"/>
    </source>
</evidence>
<feature type="non-terminal residue" evidence="1">
    <location>
        <position position="1"/>
    </location>
</feature>
<dbReference type="SUPFAM" id="SSF52374">
    <property type="entry name" value="Nucleotidylyl transferase"/>
    <property type="match status" value="1"/>
</dbReference>
<protein>
    <submittedName>
        <fullName evidence="1">Uncharacterized protein</fullName>
    </submittedName>
</protein>
<accession>X1BTB5</accession>
<sequence>QLGFNVYFAPGFDDNGLPTEKYVEEKLGRK</sequence>
<gene>
    <name evidence="1" type="ORF">S01H4_26379</name>
</gene>
<reference evidence="1" key="1">
    <citation type="journal article" date="2014" name="Front. Microbiol.">
        <title>High frequency of phylogenetically diverse reductive dehalogenase-homologous genes in deep subseafloor sedimentary metagenomes.</title>
        <authorList>
            <person name="Kawai M."/>
            <person name="Futagami T."/>
            <person name="Toyoda A."/>
            <person name="Takaki Y."/>
            <person name="Nishi S."/>
            <person name="Hori S."/>
            <person name="Arai W."/>
            <person name="Tsubouchi T."/>
            <person name="Morono Y."/>
            <person name="Uchiyama I."/>
            <person name="Ito T."/>
            <person name="Fujiyama A."/>
            <person name="Inagaki F."/>
            <person name="Takami H."/>
        </authorList>
    </citation>
    <scope>NUCLEOTIDE SEQUENCE</scope>
    <source>
        <strain evidence="1">Expedition CK06-06</strain>
    </source>
</reference>
<proteinExistence type="predicted"/>
<name>X1BTB5_9ZZZZ</name>
<dbReference type="Gene3D" id="3.40.50.620">
    <property type="entry name" value="HUPs"/>
    <property type="match status" value="1"/>
</dbReference>
<dbReference type="InterPro" id="IPR014729">
    <property type="entry name" value="Rossmann-like_a/b/a_fold"/>
</dbReference>
<organism evidence="1">
    <name type="scientific">marine sediment metagenome</name>
    <dbReference type="NCBI Taxonomy" id="412755"/>
    <lineage>
        <taxon>unclassified sequences</taxon>
        <taxon>metagenomes</taxon>
        <taxon>ecological metagenomes</taxon>
    </lineage>
</organism>